<reference evidence="1 2" key="1">
    <citation type="submission" date="2024-01" db="EMBL/GenBank/DDBJ databases">
        <title>The complete chloroplast genome sequence of Lithospermum erythrorhizon: insights into the phylogenetic relationship among Boraginaceae species and the maternal lineages of purple gromwells.</title>
        <authorList>
            <person name="Okada T."/>
            <person name="Watanabe K."/>
        </authorList>
    </citation>
    <scope>NUCLEOTIDE SEQUENCE [LARGE SCALE GENOMIC DNA]</scope>
</reference>
<sequence length="85" mass="9667">MGVKYTGGEVEGVEVQGVELHGVGDAFMERNDIVYDNHEDFDLEFAAYMREDKFGEDYEPNEDVEVEEENYETYIEIGEGGCSVQ</sequence>
<proteinExistence type="predicted"/>
<keyword evidence="2" id="KW-1185">Reference proteome</keyword>
<name>A0AAV3P3J8_LITER</name>
<dbReference type="AlphaFoldDB" id="A0AAV3P3J8"/>
<evidence type="ECO:0000313" key="1">
    <source>
        <dbReference type="EMBL" id="GAA0145798.1"/>
    </source>
</evidence>
<accession>A0AAV3P3J8</accession>
<evidence type="ECO:0000313" key="2">
    <source>
        <dbReference type="Proteomes" id="UP001454036"/>
    </source>
</evidence>
<dbReference type="Proteomes" id="UP001454036">
    <property type="component" value="Unassembled WGS sequence"/>
</dbReference>
<gene>
    <name evidence="1" type="ORF">LIER_36194</name>
</gene>
<comment type="caution">
    <text evidence="1">The sequence shown here is derived from an EMBL/GenBank/DDBJ whole genome shotgun (WGS) entry which is preliminary data.</text>
</comment>
<organism evidence="1 2">
    <name type="scientific">Lithospermum erythrorhizon</name>
    <name type="common">Purple gromwell</name>
    <name type="synonym">Lithospermum officinale var. erythrorhizon</name>
    <dbReference type="NCBI Taxonomy" id="34254"/>
    <lineage>
        <taxon>Eukaryota</taxon>
        <taxon>Viridiplantae</taxon>
        <taxon>Streptophyta</taxon>
        <taxon>Embryophyta</taxon>
        <taxon>Tracheophyta</taxon>
        <taxon>Spermatophyta</taxon>
        <taxon>Magnoliopsida</taxon>
        <taxon>eudicotyledons</taxon>
        <taxon>Gunneridae</taxon>
        <taxon>Pentapetalae</taxon>
        <taxon>asterids</taxon>
        <taxon>lamiids</taxon>
        <taxon>Boraginales</taxon>
        <taxon>Boraginaceae</taxon>
        <taxon>Boraginoideae</taxon>
        <taxon>Lithospermeae</taxon>
        <taxon>Lithospermum</taxon>
    </lineage>
</organism>
<dbReference type="EMBL" id="BAABME010016398">
    <property type="protein sequence ID" value="GAA0145798.1"/>
    <property type="molecule type" value="Genomic_DNA"/>
</dbReference>
<protein>
    <submittedName>
        <fullName evidence="1">Uncharacterized protein</fullName>
    </submittedName>
</protein>